<dbReference type="RefSeq" id="WP_252852601.1">
    <property type="nucleotide sequence ID" value="NZ_JAMXLR010000036.1"/>
</dbReference>
<dbReference type="AlphaFoldDB" id="A0A9X2FAA1"/>
<comment type="caution">
    <text evidence="2">The sequence shown here is derived from an EMBL/GenBank/DDBJ whole genome shotgun (WGS) entry which is preliminary data.</text>
</comment>
<keyword evidence="1" id="KW-0472">Membrane</keyword>
<evidence type="ECO:0000313" key="2">
    <source>
        <dbReference type="EMBL" id="MCO6044498.1"/>
    </source>
</evidence>
<keyword evidence="1" id="KW-0812">Transmembrane</keyword>
<protein>
    <submittedName>
        <fullName evidence="2">Uncharacterized protein</fullName>
    </submittedName>
</protein>
<reference evidence="2" key="1">
    <citation type="submission" date="2022-06" db="EMBL/GenBank/DDBJ databases">
        <title>Aeoliella straminimaris, a novel planctomycete from sediments.</title>
        <authorList>
            <person name="Vitorino I.R."/>
            <person name="Lage O.M."/>
        </authorList>
    </citation>
    <scope>NUCLEOTIDE SEQUENCE</scope>
    <source>
        <strain evidence="2">ICT_H6.2</strain>
    </source>
</reference>
<keyword evidence="3" id="KW-1185">Reference proteome</keyword>
<proteinExistence type="predicted"/>
<evidence type="ECO:0000313" key="3">
    <source>
        <dbReference type="Proteomes" id="UP001155241"/>
    </source>
</evidence>
<evidence type="ECO:0000256" key="1">
    <source>
        <dbReference type="SAM" id="Phobius"/>
    </source>
</evidence>
<keyword evidence="1" id="KW-1133">Transmembrane helix</keyword>
<gene>
    <name evidence="2" type="ORF">NG895_11335</name>
</gene>
<feature type="transmembrane region" description="Helical" evidence="1">
    <location>
        <begin position="21"/>
        <end position="41"/>
    </location>
</feature>
<sequence length="214" mass="23905">MNASTSTESPLPTKRRARFSLLTLVLVTTIVALAISVGMLYREVAPLRAEVKRLRAEVGELDVRDKSKIHAIQVPSGSKLEWKWRIWIPEGVNYQMRAVGEDVPKEGFPDIGGGTTYLRQPGEQVIRYVIERDPKRGGWAGKLVYDGGSLGSDEQPWVEWSSWSGGGHGVGDSTKVFEPGERILIARRRFTNEDNPPKNADDPLPGFLIWLEPR</sequence>
<dbReference type="Proteomes" id="UP001155241">
    <property type="component" value="Unassembled WGS sequence"/>
</dbReference>
<organism evidence="2 3">
    <name type="scientific">Aeoliella straminimaris</name>
    <dbReference type="NCBI Taxonomy" id="2954799"/>
    <lineage>
        <taxon>Bacteria</taxon>
        <taxon>Pseudomonadati</taxon>
        <taxon>Planctomycetota</taxon>
        <taxon>Planctomycetia</taxon>
        <taxon>Pirellulales</taxon>
        <taxon>Lacipirellulaceae</taxon>
        <taxon>Aeoliella</taxon>
    </lineage>
</organism>
<accession>A0A9X2FAA1</accession>
<dbReference type="EMBL" id="JAMXLR010000036">
    <property type="protein sequence ID" value="MCO6044498.1"/>
    <property type="molecule type" value="Genomic_DNA"/>
</dbReference>
<name>A0A9X2FAA1_9BACT</name>